<accession>A0AAR5PFY3</accession>
<evidence type="ECO:0000313" key="3">
    <source>
        <dbReference type="Proteomes" id="UP000019118"/>
    </source>
</evidence>
<reference evidence="2" key="2">
    <citation type="submission" date="2024-08" db="UniProtKB">
        <authorList>
            <consortium name="EnsemblMetazoa"/>
        </authorList>
    </citation>
    <scope>IDENTIFICATION</scope>
</reference>
<evidence type="ECO:0000313" key="2">
    <source>
        <dbReference type="EnsemblMetazoa" id="XP_019759782.1"/>
    </source>
</evidence>
<dbReference type="GeneID" id="109537467"/>
<dbReference type="InterPro" id="IPR036397">
    <property type="entry name" value="RNaseH_sf"/>
</dbReference>
<dbReference type="KEGG" id="dpa:109537467"/>
<dbReference type="EnsemblMetazoa" id="XM_019904223.1">
    <property type="protein sequence ID" value="XP_019759782.1"/>
    <property type="gene ID" value="LOC109537467"/>
</dbReference>
<dbReference type="GO" id="GO:0008408">
    <property type="term" value="F:3'-5' exonuclease activity"/>
    <property type="evidence" value="ECO:0007669"/>
    <property type="project" value="InterPro"/>
</dbReference>
<dbReference type="GO" id="GO:0003676">
    <property type="term" value="F:nucleic acid binding"/>
    <property type="evidence" value="ECO:0007669"/>
    <property type="project" value="InterPro"/>
</dbReference>
<dbReference type="GO" id="GO:1990923">
    <property type="term" value="C:PET complex"/>
    <property type="evidence" value="ECO:0007669"/>
    <property type="project" value="TreeGrafter"/>
</dbReference>
<dbReference type="InterPro" id="IPR002562">
    <property type="entry name" value="3'-5'_exonuclease_dom"/>
</dbReference>
<keyword evidence="3" id="KW-1185">Reference proteome</keyword>
<dbReference type="InterPro" id="IPR052144">
    <property type="entry name" value="piRNA_biogenesis_EXD1"/>
</dbReference>
<dbReference type="InterPro" id="IPR012337">
    <property type="entry name" value="RNaseH-like_sf"/>
</dbReference>
<reference evidence="3" key="1">
    <citation type="journal article" date="2013" name="Genome Biol.">
        <title>Draft genome of the mountain pine beetle, Dendroctonus ponderosae Hopkins, a major forest pest.</title>
        <authorList>
            <person name="Keeling C.I."/>
            <person name="Yuen M.M."/>
            <person name="Liao N.Y."/>
            <person name="Docking T.R."/>
            <person name="Chan S.K."/>
            <person name="Taylor G.A."/>
            <person name="Palmquist D.L."/>
            <person name="Jackman S.D."/>
            <person name="Nguyen A."/>
            <person name="Li M."/>
            <person name="Henderson H."/>
            <person name="Janes J.K."/>
            <person name="Zhao Y."/>
            <person name="Pandoh P."/>
            <person name="Moore R."/>
            <person name="Sperling F.A."/>
            <person name="Huber D.P."/>
            <person name="Birol I."/>
            <person name="Jones S.J."/>
            <person name="Bohlmann J."/>
        </authorList>
    </citation>
    <scope>NUCLEOTIDE SEQUENCE</scope>
</reference>
<dbReference type="AlphaFoldDB" id="A0AAR5PFY3"/>
<dbReference type="PANTHER" id="PTHR46628:SF1">
    <property type="entry name" value="PIRNA BIOGENESIS PROTEIN EXD1"/>
    <property type="match status" value="1"/>
</dbReference>
<dbReference type="PANTHER" id="PTHR46628">
    <property type="entry name" value="PIRNA BIOGENESIS PROTEIN EXD1"/>
    <property type="match status" value="1"/>
</dbReference>
<dbReference type="SMART" id="SM00474">
    <property type="entry name" value="35EXOc"/>
    <property type="match status" value="1"/>
</dbReference>
<protein>
    <recommendedName>
        <fullName evidence="1">3'-5' exonuclease domain-containing protein</fullName>
    </recommendedName>
</protein>
<sequence length="396" mass="46174">MKKKKTPICLKLTSVICGCVDANHKHETLFFIYNFVYVKGFSSQAELENMESKFDKIYELGDRLVVELKTREIFNGIYVDGGKDRIVLDEVIQHNNSNQLRGLYEFYRSEIESVHCLQATLIKENQPEDTPEETLEEPPNEKKMDLKHAMGRGAIKLSEEEYFRLKEMSRSYIYLENADKRYFDAIKVLKDAENIGVMCVGVDPDRRSRISLLALSTRHQVYLLDFSQLQRCKMYPEVKAIFESESICKVIYRGAPLAEILYKSYSVRLQNTFDTQAADLLVQKRNEGDLVERNLSECLAHYLCLPRSLLDQALSITTNQWRERPLNNQLKLYAAQLVVYLVLLKSHLQRLLLSDFYNLMSKLQDHVRVIDDFRFRKYSIAQGQLDEDVMSMIKTL</sequence>
<feature type="domain" description="3'-5' exonuclease" evidence="1">
    <location>
        <begin position="172"/>
        <end position="353"/>
    </location>
</feature>
<dbReference type="GO" id="GO:0034587">
    <property type="term" value="P:piRNA processing"/>
    <property type="evidence" value="ECO:0007669"/>
    <property type="project" value="TreeGrafter"/>
</dbReference>
<evidence type="ECO:0000259" key="1">
    <source>
        <dbReference type="SMART" id="SM00474"/>
    </source>
</evidence>
<proteinExistence type="predicted"/>
<dbReference type="Gene3D" id="3.30.420.10">
    <property type="entry name" value="Ribonuclease H-like superfamily/Ribonuclease H"/>
    <property type="match status" value="1"/>
</dbReference>
<dbReference type="Proteomes" id="UP000019118">
    <property type="component" value="Unassembled WGS sequence"/>
</dbReference>
<dbReference type="SUPFAM" id="SSF53098">
    <property type="entry name" value="Ribonuclease H-like"/>
    <property type="match status" value="1"/>
</dbReference>
<dbReference type="Pfam" id="PF01612">
    <property type="entry name" value="DNA_pol_A_exo1"/>
    <property type="match status" value="1"/>
</dbReference>
<organism evidence="2 3">
    <name type="scientific">Dendroctonus ponderosae</name>
    <name type="common">Mountain pine beetle</name>
    <dbReference type="NCBI Taxonomy" id="77166"/>
    <lineage>
        <taxon>Eukaryota</taxon>
        <taxon>Metazoa</taxon>
        <taxon>Ecdysozoa</taxon>
        <taxon>Arthropoda</taxon>
        <taxon>Hexapoda</taxon>
        <taxon>Insecta</taxon>
        <taxon>Pterygota</taxon>
        <taxon>Neoptera</taxon>
        <taxon>Endopterygota</taxon>
        <taxon>Coleoptera</taxon>
        <taxon>Polyphaga</taxon>
        <taxon>Cucujiformia</taxon>
        <taxon>Curculionidae</taxon>
        <taxon>Scolytinae</taxon>
        <taxon>Dendroctonus</taxon>
    </lineage>
</organism>
<name>A0AAR5PFY3_DENPD</name>